<name>A0AAD5S9W1_9FUNG</name>
<dbReference type="InterPro" id="IPR036047">
    <property type="entry name" value="F-box-like_dom_sf"/>
</dbReference>
<dbReference type="Pfam" id="PF12937">
    <property type="entry name" value="F-box-like"/>
    <property type="match status" value="1"/>
</dbReference>
<feature type="domain" description="F-box" evidence="1">
    <location>
        <begin position="16"/>
        <end position="72"/>
    </location>
</feature>
<dbReference type="InterPro" id="IPR001810">
    <property type="entry name" value="F-box_dom"/>
</dbReference>
<evidence type="ECO:0000313" key="2">
    <source>
        <dbReference type="EMBL" id="KAJ3050273.1"/>
    </source>
</evidence>
<accession>A0AAD5S9W1</accession>
<feature type="non-terminal residue" evidence="2">
    <location>
        <position position="169"/>
    </location>
</feature>
<dbReference type="EMBL" id="JADGJD010000533">
    <property type="protein sequence ID" value="KAJ3050273.1"/>
    <property type="molecule type" value="Genomic_DNA"/>
</dbReference>
<proteinExistence type="predicted"/>
<dbReference type="SUPFAM" id="SSF81383">
    <property type="entry name" value="F-box domain"/>
    <property type="match status" value="1"/>
</dbReference>
<dbReference type="AlphaFoldDB" id="A0AAD5S9W1"/>
<organism evidence="2 3">
    <name type="scientific">Rhizophlyctis rosea</name>
    <dbReference type="NCBI Taxonomy" id="64517"/>
    <lineage>
        <taxon>Eukaryota</taxon>
        <taxon>Fungi</taxon>
        <taxon>Fungi incertae sedis</taxon>
        <taxon>Chytridiomycota</taxon>
        <taxon>Chytridiomycota incertae sedis</taxon>
        <taxon>Chytridiomycetes</taxon>
        <taxon>Rhizophlyctidales</taxon>
        <taxon>Rhizophlyctidaceae</taxon>
        <taxon>Rhizophlyctis</taxon>
    </lineage>
</organism>
<comment type="caution">
    <text evidence="2">The sequence shown here is derived from an EMBL/GenBank/DDBJ whole genome shotgun (WGS) entry which is preliminary data.</text>
</comment>
<sequence length="169" mass="18925">MTTAQKEKTPPPPAVSRIPPELLLQIFDHFDPNHNDTTAHLSATSTTASLRACALVCKRWNMAATRVLWRKPRVYDVTRFGKLVDVVEGHWKGSKVVEVDDPIPTDRSPTKSPKRMTVTYPYATYLSHLSLSPTLPETSRHSTDLSTHLSRLLSVTTLNLTSLDISFCK</sequence>
<dbReference type="Proteomes" id="UP001212841">
    <property type="component" value="Unassembled WGS sequence"/>
</dbReference>
<reference evidence="2" key="1">
    <citation type="submission" date="2020-05" db="EMBL/GenBank/DDBJ databases">
        <title>Phylogenomic resolution of chytrid fungi.</title>
        <authorList>
            <person name="Stajich J.E."/>
            <person name="Amses K."/>
            <person name="Simmons R."/>
            <person name="Seto K."/>
            <person name="Myers J."/>
            <person name="Bonds A."/>
            <person name="Quandt C.A."/>
            <person name="Barry K."/>
            <person name="Liu P."/>
            <person name="Grigoriev I."/>
            <person name="Longcore J.E."/>
            <person name="James T.Y."/>
        </authorList>
    </citation>
    <scope>NUCLEOTIDE SEQUENCE</scope>
    <source>
        <strain evidence="2">JEL0318</strain>
    </source>
</reference>
<dbReference type="CDD" id="cd09917">
    <property type="entry name" value="F-box_SF"/>
    <property type="match status" value="1"/>
</dbReference>
<protein>
    <recommendedName>
        <fullName evidence="1">F-box domain-containing protein</fullName>
    </recommendedName>
</protein>
<evidence type="ECO:0000259" key="1">
    <source>
        <dbReference type="Pfam" id="PF12937"/>
    </source>
</evidence>
<gene>
    <name evidence="2" type="ORF">HK097_008761</name>
</gene>
<evidence type="ECO:0000313" key="3">
    <source>
        <dbReference type="Proteomes" id="UP001212841"/>
    </source>
</evidence>
<keyword evidence="3" id="KW-1185">Reference proteome</keyword>
<dbReference type="Gene3D" id="1.20.1280.50">
    <property type="match status" value="1"/>
</dbReference>